<accession>A0AAW1BGP1</accession>
<keyword evidence="5" id="KW-1185">Reference proteome</keyword>
<evidence type="ECO:0000256" key="2">
    <source>
        <dbReference type="ARBA" id="ARBA00022737"/>
    </source>
</evidence>
<dbReference type="InterPro" id="IPR003591">
    <property type="entry name" value="Leu-rich_rpt_typical-subtyp"/>
</dbReference>
<dbReference type="Gene3D" id="3.80.10.10">
    <property type="entry name" value="Ribonuclease Inhibitor"/>
    <property type="match status" value="4"/>
</dbReference>
<gene>
    <name evidence="4" type="ORF">NXF25_011791</name>
</gene>
<keyword evidence="1" id="KW-0433">Leucine-rich repeat</keyword>
<dbReference type="GO" id="GO:0005886">
    <property type="term" value="C:plasma membrane"/>
    <property type="evidence" value="ECO:0007669"/>
    <property type="project" value="TreeGrafter"/>
</dbReference>
<proteinExistence type="predicted"/>
<dbReference type="PANTHER" id="PTHR24366">
    <property type="entry name" value="IG(IMMUNOGLOBULIN) AND LRR(LEUCINE RICH REPEAT) DOMAINS"/>
    <property type="match status" value="1"/>
</dbReference>
<keyword evidence="3" id="KW-0812">Transmembrane</keyword>
<name>A0AAW1BGP1_CROAD</name>
<feature type="transmembrane region" description="Helical" evidence="3">
    <location>
        <begin position="649"/>
        <end position="674"/>
    </location>
</feature>
<dbReference type="SUPFAM" id="SSF52058">
    <property type="entry name" value="L domain-like"/>
    <property type="match status" value="2"/>
</dbReference>
<organism evidence="4 5">
    <name type="scientific">Crotalus adamanteus</name>
    <name type="common">Eastern diamondback rattlesnake</name>
    <dbReference type="NCBI Taxonomy" id="8729"/>
    <lineage>
        <taxon>Eukaryota</taxon>
        <taxon>Metazoa</taxon>
        <taxon>Chordata</taxon>
        <taxon>Craniata</taxon>
        <taxon>Vertebrata</taxon>
        <taxon>Euteleostomi</taxon>
        <taxon>Lepidosauria</taxon>
        <taxon>Squamata</taxon>
        <taxon>Bifurcata</taxon>
        <taxon>Unidentata</taxon>
        <taxon>Episquamata</taxon>
        <taxon>Toxicofera</taxon>
        <taxon>Serpentes</taxon>
        <taxon>Colubroidea</taxon>
        <taxon>Viperidae</taxon>
        <taxon>Crotalinae</taxon>
        <taxon>Crotalus</taxon>
    </lineage>
</organism>
<evidence type="ECO:0000313" key="5">
    <source>
        <dbReference type="Proteomes" id="UP001474421"/>
    </source>
</evidence>
<dbReference type="PANTHER" id="PTHR24366:SF158">
    <property type="entry name" value="PLATELET GLYCOPROTEIN IB ALPHA CHAIN-LIKE-RELATED"/>
    <property type="match status" value="1"/>
</dbReference>
<keyword evidence="2" id="KW-0677">Repeat</keyword>
<dbReference type="InterPro" id="IPR001611">
    <property type="entry name" value="Leu-rich_rpt"/>
</dbReference>
<comment type="caution">
    <text evidence="4">The sequence shown here is derived from an EMBL/GenBank/DDBJ whole genome shotgun (WGS) entry which is preliminary data.</text>
</comment>
<dbReference type="PROSITE" id="PS51450">
    <property type="entry name" value="LRR"/>
    <property type="match status" value="2"/>
</dbReference>
<keyword evidence="3" id="KW-0472">Membrane</keyword>
<evidence type="ECO:0000313" key="4">
    <source>
        <dbReference type="EMBL" id="KAK9401077.1"/>
    </source>
</evidence>
<sequence length="692" mass="78870">MNLPESPVEMALIAVIISICIAFPDTGWATKPTTYHSICKLKKRSADCNGRRLSSVLEDLPAEIEELFLDSNVIQTLSNASFTQYHVLQNLSLRANGLKLIEPGAFLGIRNLSLLTVSNNFLSLSYSVTASALWTLTYLRKLDLSGNQLTELMMGRLIQHLSSLESLSLARNAIMRLDDSHFRNLPNLQYLDIQQNYIFEIETGAFENMPALQQLNLAYNNIPCIVQFDLVQLRVLNVSNNHIEWFLSAENDASFELETLDLSYNQLLFFPLLPKLNKLQTLLLTHNQMNFYDKFFSNSNSSVQLLFLDGNIINITNQELWKENNHGNLSSLIFLDMSWNEFSYFPDHFFEGLISLLYLNLSHNCLKTLNIEDREMLNTLIDLDLSHNLLSKLQMNLDSEGSLTNLREFNLSTNNLHGLPHQFFIYVTKITTIDISKNPIQICYPYSATSPDCVAFTYANSLRNLVLSSCNLSMLPCHFFEGTSLTSLDLSNNPRLLISGLGTLIGISPSIQILNLRNTGLSAAGTKMDFSAFQKLINLDLSGNSLACFPESLIDLKLYTLDLRMNFFHTLPQYFIEKQLGKSLRVIYLSENPYDCCKMGWWDTLQSHETIHIGDRTDVTCNYSSRFISATDIPESIHHDCRWLTANMALLYLVLILPTCLTLLFTFIIIFLIFKEKILQILKRKHKKPSPY</sequence>
<dbReference type="AlphaFoldDB" id="A0AAW1BGP1"/>
<evidence type="ECO:0000256" key="3">
    <source>
        <dbReference type="SAM" id="Phobius"/>
    </source>
</evidence>
<dbReference type="InterPro" id="IPR032675">
    <property type="entry name" value="LRR_dom_sf"/>
</dbReference>
<protein>
    <submittedName>
        <fullName evidence="4">LRRC33: Leucine-rich repeat-containing protein 33</fullName>
    </submittedName>
</protein>
<dbReference type="GO" id="GO:0007616">
    <property type="term" value="P:long-term memory"/>
    <property type="evidence" value="ECO:0007669"/>
    <property type="project" value="TreeGrafter"/>
</dbReference>
<dbReference type="Proteomes" id="UP001474421">
    <property type="component" value="Unassembled WGS sequence"/>
</dbReference>
<reference evidence="4 5" key="1">
    <citation type="journal article" date="2024" name="Proc. Natl. Acad. Sci. U.S.A.">
        <title>The genetic regulatory architecture and epigenomic basis for age-related changes in rattlesnake venom.</title>
        <authorList>
            <person name="Hogan M.P."/>
            <person name="Holding M.L."/>
            <person name="Nystrom G.S."/>
            <person name="Colston T.J."/>
            <person name="Bartlett D.A."/>
            <person name="Mason A.J."/>
            <person name="Ellsworth S.A."/>
            <person name="Rautsaw R.M."/>
            <person name="Lawrence K.C."/>
            <person name="Strickland J.L."/>
            <person name="He B."/>
            <person name="Fraser P."/>
            <person name="Margres M.J."/>
            <person name="Gilbert D.M."/>
            <person name="Gibbs H.L."/>
            <person name="Parkinson C.L."/>
            <person name="Rokyta D.R."/>
        </authorList>
    </citation>
    <scope>NUCLEOTIDE SEQUENCE [LARGE SCALE GENOMIC DNA]</scope>
    <source>
        <strain evidence="4">DRR0105</strain>
    </source>
</reference>
<evidence type="ECO:0000256" key="1">
    <source>
        <dbReference type="ARBA" id="ARBA00022614"/>
    </source>
</evidence>
<dbReference type="Pfam" id="PF13855">
    <property type="entry name" value="LRR_8"/>
    <property type="match status" value="2"/>
</dbReference>
<dbReference type="SMART" id="SM00369">
    <property type="entry name" value="LRR_TYP"/>
    <property type="match status" value="11"/>
</dbReference>
<keyword evidence="3" id="KW-1133">Transmembrane helix</keyword>
<dbReference type="EMBL" id="JAOTOJ010000005">
    <property type="protein sequence ID" value="KAK9401077.1"/>
    <property type="molecule type" value="Genomic_DNA"/>
</dbReference>